<dbReference type="STRING" id="1052260.SAMN05660199_01706"/>
<dbReference type="SUPFAM" id="SSF53474">
    <property type="entry name" value="alpha/beta-Hydrolases"/>
    <property type="match status" value="1"/>
</dbReference>
<dbReference type="EMBL" id="FNIR01000004">
    <property type="protein sequence ID" value="SDO27189.1"/>
    <property type="molecule type" value="Genomic_DNA"/>
</dbReference>
<dbReference type="PANTHER" id="PTHR46438:SF11">
    <property type="entry name" value="LIPASE-RELATED"/>
    <property type="match status" value="1"/>
</dbReference>
<protein>
    <submittedName>
        <fullName evidence="2">Pimeloyl-ACP methyl ester carboxylesterase</fullName>
    </submittedName>
</protein>
<dbReference type="GO" id="GO:0003824">
    <property type="term" value="F:catalytic activity"/>
    <property type="evidence" value="ECO:0007669"/>
    <property type="project" value="InterPro"/>
</dbReference>
<keyword evidence="3" id="KW-1185">Reference proteome</keyword>
<dbReference type="PRINTS" id="PR00111">
    <property type="entry name" value="ABHYDROLASE"/>
</dbReference>
<feature type="domain" description="AB hydrolase-1" evidence="1">
    <location>
        <begin position="35"/>
        <end position="274"/>
    </location>
</feature>
<name>A0A1H0I6X0_9ACTN</name>
<sequence length="328" mass="34384">MSPADTPWTSTRVRRVRVRLHGHDLHARIGGTQGPVLLLVHGLLGSGASFGPALDELARTHRVVAPDLMGHGESEKPPGDYSLGSFATQARDLLTVLGAGSATVVGHSLGGGVALQFAHQFPGLVERLVLVDSGGLGRDVSPALRAVTLPGAEWVLPAVFNRFTRAAGRQVLRPLQRWTPPGTTQVVTGLDTLADADARAAFVHTARAVLDSGGQRVSAADRVYLAEALPLLLVWGAADAVIPVRHAHELHALLPGSRLEVFAGAGHFPQVDDPGRFAAVVTDFVATTADQVLTPAEREERWAAAVRGATRIEDAAEADPLTPSGTPA</sequence>
<dbReference type="Proteomes" id="UP000199088">
    <property type="component" value="Unassembled WGS sequence"/>
</dbReference>
<dbReference type="PRINTS" id="PR00412">
    <property type="entry name" value="EPOXHYDRLASE"/>
</dbReference>
<dbReference type="OrthoDB" id="5495375at2"/>
<organism evidence="2 3">
    <name type="scientific">Klenkia soli</name>
    <dbReference type="NCBI Taxonomy" id="1052260"/>
    <lineage>
        <taxon>Bacteria</taxon>
        <taxon>Bacillati</taxon>
        <taxon>Actinomycetota</taxon>
        <taxon>Actinomycetes</taxon>
        <taxon>Geodermatophilales</taxon>
        <taxon>Geodermatophilaceae</taxon>
        <taxon>Klenkia</taxon>
    </lineage>
</organism>
<dbReference type="PANTHER" id="PTHR46438">
    <property type="entry name" value="ALPHA/BETA-HYDROLASES SUPERFAMILY PROTEIN"/>
    <property type="match status" value="1"/>
</dbReference>
<dbReference type="InterPro" id="IPR029058">
    <property type="entry name" value="AB_hydrolase_fold"/>
</dbReference>
<gene>
    <name evidence="2" type="ORF">SAMN05660199_01706</name>
</gene>
<dbReference type="RefSeq" id="WP_091242977.1">
    <property type="nucleotide sequence ID" value="NZ_FNIR01000004.1"/>
</dbReference>
<dbReference type="Pfam" id="PF00561">
    <property type="entry name" value="Abhydrolase_1"/>
    <property type="match status" value="1"/>
</dbReference>
<dbReference type="AlphaFoldDB" id="A0A1H0I6X0"/>
<accession>A0A1H0I6X0</accession>
<proteinExistence type="predicted"/>
<evidence type="ECO:0000313" key="2">
    <source>
        <dbReference type="EMBL" id="SDO27189.1"/>
    </source>
</evidence>
<reference evidence="3" key="1">
    <citation type="submission" date="2016-10" db="EMBL/GenBank/DDBJ databases">
        <authorList>
            <person name="Varghese N."/>
            <person name="Submissions S."/>
        </authorList>
    </citation>
    <scope>NUCLEOTIDE SEQUENCE [LARGE SCALE GENOMIC DNA]</scope>
    <source>
        <strain evidence="3">DSM 45843</strain>
    </source>
</reference>
<dbReference type="InterPro" id="IPR000073">
    <property type="entry name" value="AB_hydrolase_1"/>
</dbReference>
<evidence type="ECO:0000313" key="3">
    <source>
        <dbReference type="Proteomes" id="UP000199088"/>
    </source>
</evidence>
<dbReference type="Gene3D" id="3.40.50.1820">
    <property type="entry name" value="alpha/beta hydrolase"/>
    <property type="match status" value="1"/>
</dbReference>
<evidence type="ECO:0000259" key="1">
    <source>
        <dbReference type="Pfam" id="PF00561"/>
    </source>
</evidence>
<dbReference type="InterPro" id="IPR000639">
    <property type="entry name" value="Epox_hydrolase-like"/>
</dbReference>